<evidence type="ECO:0000256" key="4">
    <source>
        <dbReference type="ARBA" id="ARBA00022694"/>
    </source>
</evidence>
<accession>A0A562M3L8</accession>
<keyword evidence="4 9" id="KW-0819">tRNA processing</keyword>
<evidence type="ECO:0000259" key="10">
    <source>
        <dbReference type="PROSITE" id="PS51163"/>
    </source>
</evidence>
<dbReference type="OrthoDB" id="9814580at2"/>
<dbReference type="Pfam" id="PF01300">
    <property type="entry name" value="Sua5_yciO_yrdC"/>
    <property type="match status" value="1"/>
</dbReference>
<evidence type="ECO:0000256" key="6">
    <source>
        <dbReference type="ARBA" id="ARBA00022741"/>
    </source>
</evidence>
<dbReference type="GO" id="GO:0002949">
    <property type="term" value="P:tRNA threonylcarbamoyladenosine modification"/>
    <property type="evidence" value="ECO:0007669"/>
    <property type="project" value="UniProtKB-UniRule"/>
</dbReference>
<evidence type="ECO:0000256" key="8">
    <source>
        <dbReference type="ARBA" id="ARBA00048366"/>
    </source>
</evidence>
<dbReference type="RefSeq" id="WP_144811463.1">
    <property type="nucleotide sequence ID" value="NZ_VLKP01000001.1"/>
</dbReference>
<evidence type="ECO:0000313" key="11">
    <source>
        <dbReference type="EMBL" id="TWI14453.1"/>
    </source>
</evidence>
<protein>
    <recommendedName>
        <fullName evidence="9">Threonylcarbamoyl-AMP synthase</fullName>
        <shortName evidence="9">TC-AMP synthase</shortName>
        <ecNumber evidence="9">2.7.7.87</ecNumber>
    </recommendedName>
    <alternativeName>
        <fullName evidence="9">L-threonylcarbamoyladenylate synthase</fullName>
    </alternativeName>
    <alternativeName>
        <fullName evidence="9">t(6)A37 threonylcarbamoyladenosine biosynthesis protein TsaC</fullName>
    </alternativeName>
    <alternativeName>
        <fullName evidence="9">tRNA threonylcarbamoyladenosine biosynthesis protein TsaC</fullName>
    </alternativeName>
</protein>
<proteinExistence type="inferred from homology"/>
<dbReference type="InterPro" id="IPR050156">
    <property type="entry name" value="TC-AMP_synthase_SUA5"/>
</dbReference>
<evidence type="ECO:0000256" key="2">
    <source>
        <dbReference type="ARBA" id="ARBA00022490"/>
    </source>
</evidence>
<dbReference type="PANTHER" id="PTHR17490">
    <property type="entry name" value="SUA5"/>
    <property type="match status" value="1"/>
</dbReference>
<dbReference type="GO" id="GO:0003725">
    <property type="term" value="F:double-stranded RNA binding"/>
    <property type="evidence" value="ECO:0007669"/>
    <property type="project" value="InterPro"/>
</dbReference>
<dbReference type="EMBL" id="VLKP01000001">
    <property type="protein sequence ID" value="TWI14453.1"/>
    <property type="molecule type" value="Genomic_DNA"/>
</dbReference>
<keyword evidence="6 9" id="KW-0547">Nucleotide-binding</keyword>
<dbReference type="GO" id="GO:0005737">
    <property type="term" value="C:cytoplasm"/>
    <property type="evidence" value="ECO:0007669"/>
    <property type="project" value="UniProtKB-SubCell"/>
</dbReference>
<evidence type="ECO:0000256" key="7">
    <source>
        <dbReference type="ARBA" id="ARBA00022840"/>
    </source>
</evidence>
<evidence type="ECO:0000256" key="3">
    <source>
        <dbReference type="ARBA" id="ARBA00022679"/>
    </source>
</evidence>
<dbReference type="PANTHER" id="PTHR17490:SF18">
    <property type="entry name" value="THREONYLCARBAMOYL-AMP SYNTHASE"/>
    <property type="match status" value="1"/>
</dbReference>
<comment type="similarity">
    <text evidence="9">Belongs to the SUA5 family. TsaC subfamily.</text>
</comment>
<dbReference type="SUPFAM" id="SSF55821">
    <property type="entry name" value="YrdC/RibB"/>
    <property type="match status" value="1"/>
</dbReference>
<dbReference type="PROSITE" id="PS51163">
    <property type="entry name" value="YRDC"/>
    <property type="match status" value="1"/>
</dbReference>
<dbReference type="FunFam" id="3.90.870.10:FF:000004">
    <property type="entry name" value="Threonylcarbamoyl-AMP synthase"/>
    <property type="match status" value="1"/>
</dbReference>
<dbReference type="Proteomes" id="UP000316471">
    <property type="component" value="Unassembled WGS sequence"/>
</dbReference>
<dbReference type="HAMAP" id="MF_01852">
    <property type="entry name" value="TsaC"/>
    <property type="match status" value="1"/>
</dbReference>
<dbReference type="GO" id="GO:0061710">
    <property type="term" value="F:L-threonylcarbamoyladenylate synthase"/>
    <property type="evidence" value="ECO:0007669"/>
    <property type="project" value="UniProtKB-EC"/>
</dbReference>
<comment type="caution">
    <text evidence="11">The sequence shown here is derived from an EMBL/GenBank/DDBJ whole genome shotgun (WGS) entry which is preliminary data.</text>
</comment>
<dbReference type="InterPro" id="IPR017945">
    <property type="entry name" value="DHBP_synth_RibB-like_a/b_dom"/>
</dbReference>
<dbReference type="Gene3D" id="3.90.870.10">
    <property type="entry name" value="DHBP synthase"/>
    <property type="match status" value="1"/>
</dbReference>
<comment type="subcellular location">
    <subcellularLocation>
        <location evidence="1 9">Cytoplasm</location>
    </subcellularLocation>
</comment>
<reference evidence="11 12" key="1">
    <citation type="journal article" date="2015" name="Stand. Genomic Sci.">
        <title>Genomic Encyclopedia of Bacterial and Archaeal Type Strains, Phase III: the genomes of soil and plant-associated and newly described type strains.</title>
        <authorList>
            <person name="Whitman W.B."/>
            <person name="Woyke T."/>
            <person name="Klenk H.P."/>
            <person name="Zhou Y."/>
            <person name="Lilburn T.G."/>
            <person name="Beck B.J."/>
            <person name="De Vos P."/>
            <person name="Vandamme P."/>
            <person name="Eisen J.A."/>
            <person name="Garrity G."/>
            <person name="Hugenholtz P."/>
            <person name="Kyrpides N.C."/>
        </authorList>
    </citation>
    <scope>NUCLEOTIDE SEQUENCE [LARGE SCALE GENOMIC DNA]</scope>
    <source>
        <strain evidence="11 12">CGMCC 1.10136</strain>
    </source>
</reference>
<gene>
    <name evidence="9" type="primary">tsaC</name>
    <name evidence="11" type="ORF">IP93_00451</name>
</gene>
<keyword evidence="3 9" id="KW-0808">Transferase</keyword>
<dbReference type="GO" id="GO:0000049">
    <property type="term" value="F:tRNA binding"/>
    <property type="evidence" value="ECO:0007669"/>
    <property type="project" value="TreeGrafter"/>
</dbReference>
<comment type="function">
    <text evidence="9">Required for the formation of a threonylcarbamoyl group on adenosine at position 37 (t(6)A37) in tRNAs that read codons beginning with adenine. Catalyzes the conversion of L-threonine, HCO(3)(-)/CO(2) and ATP to give threonylcarbamoyl-AMP (TC-AMP) as the acyladenylate intermediate, with the release of diphosphate.</text>
</comment>
<dbReference type="EC" id="2.7.7.87" evidence="9"/>
<evidence type="ECO:0000256" key="9">
    <source>
        <dbReference type="HAMAP-Rule" id="MF_01852"/>
    </source>
</evidence>
<dbReference type="InterPro" id="IPR023535">
    <property type="entry name" value="TC-AMP_synthase"/>
</dbReference>
<feature type="domain" description="YrdC-like" evidence="10">
    <location>
        <begin position="7"/>
        <end position="190"/>
    </location>
</feature>
<keyword evidence="5 9" id="KW-0548">Nucleotidyltransferase</keyword>
<dbReference type="GO" id="GO:0006450">
    <property type="term" value="P:regulation of translational fidelity"/>
    <property type="evidence" value="ECO:0007669"/>
    <property type="project" value="TreeGrafter"/>
</dbReference>
<name>A0A562M3L8_9GAMM</name>
<keyword evidence="7 9" id="KW-0067">ATP-binding</keyword>
<keyword evidence="12" id="KW-1185">Reference proteome</keyword>
<evidence type="ECO:0000256" key="1">
    <source>
        <dbReference type="ARBA" id="ARBA00004496"/>
    </source>
</evidence>
<comment type="catalytic activity">
    <reaction evidence="8 9">
        <text>L-threonine + hydrogencarbonate + ATP = L-threonylcarbamoyladenylate + diphosphate + H2O</text>
        <dbReference type="Rhea" id="RHEA:36407"/>
        <dbReference type="ChEBI" id="CHEBI:15377"/>
        <dbReference type="ChEBI" id="CHEBI:17544"/>
        <dbReference type="ChEBI" id="CHEBI:30616"/>
        <dbReference type="ChEBI" id="CHEBI:33019"/>
        <dbReference type="ChEBI" id="CHEBI:57926"/>
        <dbReference type="ChEBI" id="CHEBI:73682"/>
        <dbReference type="EC" id="2.7.7.87"/>
    </reaction>
</comment>
<sequence length="190" mass="19756">MVSSDHSDTVPATVDALRRGGVAAYPTEAVWGLGCDPFNEAAVMRLLTIKQRPVDKGLILIAADPAQLAVLVDWAALPEDRRIAVLASWPGPNTWTVPVTPVVPAWIRGAHASVAVRVSDHPTVVALCHGFGGPLVSTSANLTGRPPAFHRDALDPALLALLDAVCEGETGGLASPTAIRDARTGAVLRG</sequence>
<dbReference type="InterPro" id="IPR006070">
    <property type="entry name" value="Sua5-like_dom"/>
</dbReference>
<dbReference type="AlphaFoldDB" id="A0A562M3L8"/>
<evidence type="ECO:0000256" key="5">
    <source>
        <dbReference type="ARBA" id="ARBA00022695"/>
    </source>
</evidence>
<dbReference type="GO" id="GO:0005524">
    <property type="term" value="F:ATP binding"/>
    <property type="evidence" value="ECO:0007669"/>
    <property type="project" value="UniProtKB-UniRule"/>
</dbReference>
<organism evidence="11 12">
    <name type="scientific">Aerolutibacter ruishenii</name>
    <dbReference type="NCBI Taxonomy" id="686800"/>
    <lineage>
        <taxon>Bacteria</taxon>
        <taxon>Pseudomonadati</taxon>
        <taxon>Pseudomonadota</taxon>
        <taxon>Gammaproteobacteria</taxon>
        <taxon>Lysobacterales</taxon>
        <taxon>Lysobacteraceae</taxon>
        <taxon>Aerolutibacter</taxon>
    </lineage>
</organism>
<keyword evidence="2 9" id="KW-0963">Cytoplasm</keyword>
<evidence type="ECO:0000313" key="12">
    <source>
        <dbReference type="Proteomes" id="UP000316471"/>
    </source>
</evidence>